<organism evidence="2 3">
    <name type="scientific">Prosthecobacter algae</name>
    <dbReference type="NCBI Taxonomy" id="1144682"/>
    <lineage>
        <taxon>Bacteria</taxon>
        <taxon>Pseudomonadati</taxon>
        <taxon>Verrucomicrobiota</taxon>
        <taxon>Verrucomicrobiia</taxon>
        <taxon>Verrucomicrobiales</taxon>
        <taxon>Verrucomicrobiaceae</taxon>
        <taxon>Prosthecobacter</taxon>
    </lineage>
</organism>
<dbReference type="RefSeq" id="WP_345737476.1">
    <property type="nucleotide sequence ID" value="NZ_BAABIA010000006.1"/>
</dbReference>
<gene>
    <name evidence="2" type="ORF">GCM10023213_32900</name>
</gene>
<feature type="signal peptide" evidence="1">
    <location>
        <begin position="1"/>
        <end position="29"/>
    </location>
</feature>
<evidence type="ECO:0000256" key="1">
    <source>
        <dbReference type="SAM" id="SignalP"/>
    </source>
</evidence>
<feature type="chain" id="PRO_5047324677" evidence="1">
    <location>
        <begin position="30"/>
        <end position="347"/>
    </location>
</feature>
<protein>
    <submittedName>
        <fullName evidence="2">Uncharacterized protein</fullName>
    </submittedName>
</protein>
<dbReference type="Proteomes" id="UP001499852">
    <property type="component" value="Unassembled WGS sequence"/>
</dbReference>
<keyword evidence="3" id="KW-1185">Reference proteome</keyword>
<evidence type="ECO:0000313" key="2">
    <source>
        <dbReference type="EMBL" id="GAA5143915.1"/>
    </source>
</evidence>
<proteinExistence type="predicted"/>
<comment type="caution">
    <text evidence="2">The sequence shown here is derived from an EMBL/GenBank/DDBJ whole genome shotgun (WGS) entry which is preliminary data.</text>
</comment>
<dbReference type="EMBL" id="BAABIA010000006">
    <property type="protein sequence ID" value="GAA5143915.1"/>
    <property type="molecule type" value="Genomic_DNA"/>
</dbReference>
<evidence type="ECO:0000313" key="3">
    <source>
        <dbReference type="Proteomes" id="UP001499852"/>
    </source>
</evidence>
<sequence>MPSISPALSAPLRWLCCLALVGLLFPAQGQSSSAEEEEVDRRTELMHARAFAAAMERQMELLLEKFPAMKTEIQKTQGLWTQSPLAQGKRALEEDMLRGGGEAMKAELAKMDQNFDDPVETVKEITGEAELRLFLQRVEERARGDIKMPAIRGHLLSFCPKYREQPALEMLQGYHTPVTTKREGVEITLSWPMSWKPMMPRNPDMTQKHVHVWGNGHLNGNLQVFPLPAGQTVEEAFKACTPASESRYFKSIGLNLMQFQETRMETFNETDGKRSLRLKIATAEGPMGNTGAHVAVVEFKTFYEGQMIILFFNCPGPADSPMAKERLEKYFPMFQQVANSMRLEWVE</sequence>
<accession>A0ABP9PD81</accession>
<name>A0ABP9PD81_9BACT</name>
<keyword evidence="1" id="KW-0732">Signal</keyword>
<reference evidence="3" key="1">
    <citation type="journal article" date="2019" name="Int. J. Syst. Evol. Microbiol.">
        <title>The Global Catalogue of Microorganisms (GCM) 10K type strain sequencing project: providing services to taxonomists for standard genome sequencing and annotation.</title>
        <authorList>
            <consortium name="The Broad Institute Genomics Platform"/>
            <consortium name="The Broad Institute Genome Sequencing Center for Infectious Disease"/>
            <person name="Wu L."/>
            <person name="Ma J."/>
        </authorList>
    </citation>
    <scope>NUCLEOTIDE SEQUENCE [LARGE SCALE GENOMIC DNA]</scope>
    <source>
        <strain evidence="3">JCM 18053</strain>
    </source>
</reference>